<reference evidence="2 3" key="1">
    <citation type="journal article" date="2010" name="Nature">
        <title>The Ectocarpus genome and the independent evolution of multicellularity in brown algae.</title>
        <authorList>
            <person name="Cock J.M."/>
            <person name="Sterck L."/>
            <person name="Rouze P."/>
            <person name="Scornet D."/>
            <person name="Allen A.E."/>
            <person name="Amoutzias G."/>
            <person name="Anthouard V."/>
            <person name="Artiguenave F."/>
            <person name="Aury J.M."/>
            <person name="Badger J.H."/>
            <person name="Beszteri B."/>
            <person name="Billiau K."/>
            <person name="Bonnet E."/>
            <person name="Bothwell J.H."/>
            <person name="Bowler C."/>
            <person name="Boyen C."/>
            <person name="Brownlee C."/>
            <person name="Carrano C.J."/>
            <person name="Charrier B."/>
            <person name="Cho G.Y."/>
            <person name="Coelho S.M."/>
            <person name="Collen J."/>
            <person name="Corre E."/>
            <person name="Da Silva C."/>
            <person name="Delage L."/>
            <person name="Delaroque N."/>
            <person name="Dittami S.M."/>
            <person name="Doulbeau S."/>
            <person name="Elias M."/>
            <person name="Farnham G."/>
            <person name="Gachon C.M."/>
            <person name="Gschloessl B."/>
            <person name="Heesch S."/>
            <person name="Jabbari K."/>
            <person name="Jubin C."/>
            <person name="Kawai H."/>
            <person name="Kimura K."/>
            <person name="Kloareg B."/>
            <person name="Kupper F.C."/>
            <person name="Lang D."/>
            <person name="Le Bail A."/>
            <person name="Leblanc C."/>
            <person name="Lerouge P."/>
            <person name="Lohr M."/>
            <person name="Lopez P.J."/>
            <person name="Martens C."/>
            <person name="Maumus F."/>
            <person name="Michel G."/>
            <person name="Miranda-Saavedra D."/>
            <person name="Morales J."/>
            <person name="Moreau H."/>
            <person name="Motomura T."/>
            <person name="Nagasato C."/>
            <person name="Napoli C.A."/>
            <person name="Nelson D.R."/>
            <person name="Nyvall-Collen P."/>
            <person name="Peters A.F."/>
            <person name="Pommier C."/>
            <person name="Potin P."/>
            <person name="Poulain J."/>
            <person name="Quesneville H."/>
            <person name="Read B."/>
            <person name="Rensing S.A."/>
            <person name="Ritter A."/>
            <person name="Rousvoal S."/>
            <person name="Samanta M."/>
            <person name="Samson G."/>
            <person name="Schroeder D.C."/>
            <person name="Segurens B."/>
            <person name="Strittmatter M."/>
            <person name="Tonon T."/>
            <person name="Tregear J.W."/>
            <person name="Valentin K."/>
            <person name="von Dassow P."/>
            <person name="Yamagishi T."/>
            <person name="Van de Peer Y."/>
            <person name="Wincker P."/>
        </authorList>
    </citation>
    <scope>NUCLEOTIDE SEQUENCE [LARGE SCALE GENOMIC DNA]</scope>
    <source>
        <strain evidence="3">Ec32 / CCAP1310/4</strain>
    </source>
</reference>
<evidence type="ECO:0000313" key="3">
    <source>
        <dbReference type="Proteomes" id="UP000002630"/>
    </source>
</evidence>
<feature type="compositionally biased region" description="Basic residues" evidence="1">
    <location>
        <begin position="75"/>
        <end position="90"/>
    </location>
</feature>
<dbReference type="EMBL" id="FN649741">
    <property type="protein sequence ID" value="CBN80317.1"/>
    <property type="molecule type" value="Genomic_DNA"/>
</dbReference>
<gene>
    <name evidence="2" type="ORF">Esi_0052_0071</name>
</gene>
<dbReference type="AlphaFoldDB" id="D8LP46"/>
<dbReference type="InParanoid" id="D8LP46"/>
<organism evidence="2 3">
    <name type="scientific">Ectocarpus siliculosus</name>
    <name type="common">Brown alga</name>
    <name type="synonym">Conferva siliculosa</name>
    <dbReference type="NCBI Taxonomy" id="2880"/>
    <lineage>
        <taxon>Eukaryota</taxon>
        <taxon>Sar</taxon>
        <taxon>Stramenopiles</taxon>
        <taxon>Ochrophyta</taxon>
        <taxon>PX clade</taxon>
        <taxon>Phaeophyceae</taxon>
        <taxon>Ectocarpales</taxon>
        <taxon>Ectocarpaceae</taxon>
        <taxon>Ectocarpus</taxon>
    </lineage>
</organism>
<evidence type="ECO:0000313" key="2">
    <source>
        <dbReference type="EMBL" id="CBN80317.1"/>
    </source>
</evidence>
<sequence>MLQCQMRDSAEHPLRQGVLGCCPACLLLPPCSRRLTHHDYHDRVSARWIESGGKPILIVPPRRNGTNPPKGPGKGARRNRRKNGYKRKRARPDARDAVQNLMASLDAAAAENQSGAIEVACQDFRETAFGKEVMHDLHVDGIVNIPYGTSEADALSMAGVVRGAAQDLVLGEKPHRERVKIKGQTRYALEAIYMGGGAVAAFEEIASLLAAVLCAVVDGASGGVVTHKHVALANAMGTGVQMWHRDGRAKEVLAKTNPSHKDNRKRPEPHPFSAVIAFEENTVLHVVRGSHNRGKENDFSQDAPHAHHITIGYAAIPLVLEGDAPAQSPMGEMMQYAAGKGVARIGYIGKTSGRGPLKLAPGLTDAWRTGAVTDKQLRDTLNGGTFTIDNTEENKRTDKTCYATLENDTVTAMIREGTRMGELCFPRRGNHLQYGTLTGKEADGVAWSGSECMLFAKDGGMTNPHVDVQSVPGGTGRIIHMPAAGVIRRVNYVEENRPAKQAIVVHADDMSRVIETLKINTKKESASQYGGPPRTLPEFARVLKSKGIRFVVMNFPSRCSYALPARPSFMRAHELALRGLLHSNDAWWYKDVLRPFSKEANIKCLVNKENARYASSEHGYLSSLQGSGPDKCPWMIGESFLTDGVQIKLLLVTLEHGRKAFSGSSELNEAGYNKLPRADAQLESLLKEGRGVYNISSLLESTSIREDVIVMSADPGQAKVWPALATSAKRLDEGLSH</sequence>
<accession>D8LP46</accession>
<dbReference type="EMBL" id="FN648730">
    <property type="protein sequence ID" value="CBN80317.1"/>
    <property type="molecule type" value="Genomic_DNA"/>
</dbReference>
<feature type="region of interest" description="Disordered" evidence="1">
    <location>
        <begin position="59"/>
        <end position="95"/>
    </location>
</feature>
<dbReference type="OrthoDB" id="10451195at2759"/>
<name>D8LP46_ECTSI</name>
<dbReference type="Proteomes" id="UP000002630">
    <property type="component" value="Linkage Group LG16"/>
</dbReference>
<evidence type="ECO:0000256" key="1">
    <source>
        <dbReference type="SAM" id="MobiDB-lite"/>
    </source>
</evidence>
<keyword evidence="3" id="KW-1185">Reference proteome</keyword>
<proteinExistence type="predicted"/>
<protein>
    <submittedName>
        <fullName evidence="2">Uncharacterized protein</fullName>
    </submittedName>
</protein>